<dbReference type="AlphaFoldDB" id="W6Z103"/>
<protein>
    <submittedName>
        <fullName evidence="2">Uncharacterized protein</fullName>
    </submittedName>
</protein>
<proteinExistence type="predicted"/>
<dbReference type="GeneID" id="19152020"/>
<evidence type="ECO:0000256" key="1">
    <source>
        <dbReference type="SAM" id="MobiDB-lite"/>
    </source>
</evidence>
<organism evidence="2 3">
    <name type="scientific">Cochliobolus carbonum (strain 26-R-13)</name>
    <name type="common">Maize leaf spot fungus</name>
    <name type="synonym">Bipolaris zeicola</name>
    <dbReference type="NCBI Taxonomy" id="930089"/>
    <lineage>
        <taxon>Eukaryota</taxon>
        <taxon>Fungi</taxon>
        <taxon>Dikarya</taxon>
        <taxon>Ascomycota</taxon>
        <taxon>Pezizomycotina</taxon>
        <taxon>Dothideomycetes</taxon>
        <taxon>Pleosporomycetidae</taxon>
        <taxon>Pleosporales</taxon>
        <taxon>Pleosporineae</taxon>
        <taxon>Pleosporaceae</taxon>
        <taxon>Bipolaris</taxon>
    </lineage>
</organism>
<feature type="compositionally biased region" description="Pro residues" evidence="1">
    <location>
        <begin position="22"/>
        <end position="33"/>
    </location>
</feature>
<gene>
    <name evidence="2" type="ORF">COCCADRAFT_85793</name>
</gene>
<reference evidence="2 3" key="1">
    <citation type="journal article" date="2013" name="PLoS Genet.">
        <title>Comparative genome structure, secondary metabolite, and effector coding capacity across Cochliobolus pathogens.</title>
        <authorList>
            <person name="Condon B.J."/>
            <person name="Leng Y."/>
            <person name="Wu D."/>
            <person name="Bushley K.E."/>
            <person name="Ohm R.A."/>
            <person name="Otillar R."/>
            <person name="Martin J."/>
            <person name="Schackwitz W."/>
            <person name="Grimwood J."/>
            <person name="MohdZainudin N."/>
            <person name="Xue C."/>
            <person name="Wang R."/>
            <person name="Manning V.A."/>
            <person name="Dhillon B."/>
            <person name="Tu Z.J."/>
            <person name="Steffenson B.J."/>
            <person name="Salamov A."/>
            <person name="Sun H."/>
            <person name="Lowry S."/>
            <person name="LaButti K."/>
            <person name="Han J."/>
            <person name="Copeland A."/>
            <person name="Lindquist E."/>
            <person name="Barry K."/>
            <person name="Schmutz J."/>
            <person name="Baker S.E."/>
            <person name="Ciuffetti L.M."/>
            <person name="Grigoriev I.V."/>
            <person name="Zhong S."/>
            <person name="Turgeon B.G."/>
        </authorList>
    </citation>
    <scope>NUCLEOTIDE SEQUENCE [LARGE SCALE GENOMIC DNA]</scope>
    <source>
        <strain evidence="2 3">26-R-13</strain>
    </source>
</reference>
<name>W6Z103_COCC2</name>
<dbReference type="RefSeq" id="XP_007708393.1">
    <property type="nucleotide sequence ID" value="XM_007710203.1"/>
</dbReference>
<accession>W6Z103</accession>
<evidence type="ECO:0000313" key="3">
    <source>
        <dbReference type="Proteomes" id="UP000053841"/>
    </source>
</evidence>
<evidence type="ECO:0000313" key="2">
    <source>
        <dbReference type="EMBL" id="EUC37351.1"/>
    </source>
</evidence>
<sequence>MDGLCCPLPIATDPRARTRSRPPAPRCMPPSNPRSPISLKTDVENVRLSWLLHSTKPLLPLLLPKDLHSHAADPGETPIGSLVAHGQMVRILPALPI</sequence>
<feature type="region of interest" description="Disordered" evidence="1">
    <location>
        <begin position="11"/>
        <end position="38"/>
    </location>
</feature>
<keyword evidence="3" id="KW-1185">Reference proteome</keyword>
<dbReference type="KEGG" id="bze:COCCADRAFT_85793"/>
<dbReference type="Proteomes" id="UP000053841">
    <property type="component" value="Unassembled WGS sequence"/>
</dbReference>
<dbReference type="EMBL" id="KI964552">
    <property type="protein sequence ID" value="EUC37351.1"/>
    <property type="molecule type" value="Genomic_DNA"/>
</dbReference>
<dbReference type="HOGENOM" id="CLU_2346381_0_0_1"/>